<reference evidence="2 3" key="1">
    <citation type="submission" date="2019-05" db="EMBL/GenBank/DDBJ databases">
        <title>Another draft genome of Portunus trituberculatus and its Hox gene families provides insights of decapod evolution.</title>
        <authorList>
            <person name="Jeong J.-H."/>
            <person name="Song I."/>
            <person name="Kim S."/>
            <person name="Choi T."/>
            <person name="Kim D."/>
            <person name="Ryu S."/>
            <person name="Kim W."/>
        </authorList>
    </citation>
    <scope>NUCLEOTIDE SEQUENCE [LARGE SCALE GENOMIC DNA]</scope>
    <source>
        <tissue evidence="2">Muscle</tissue>
    </source>
</reference>
<gene>
    <name evidence="2" type="ORF">E2C01_063595</name>
</gene>
<organism evidence="2 3">
    <name type="scientific">Portunus trituberculatus</name>
    <name type="common">Swimming crab</name>
    <name type="synonym">Neptunus trituberculatus</name>
    <dbReference type="NCBI Taxonomy" id="210409"/>
    <lineage>
        <taxon>Eukaryota</taxon>
        <taxon>Metazoa</taxon>
        <taxon>Ecdysozoa</taxon>
        <taxon>Arthropoda</taxon>
        <taxon>Crustacea</taxon>
        <taxon>Multicrustacea</taxon>
        <taxon>Malacostraca</taxon>
        <taxon>Eumalacostraca</taxon>
        <taxon>Eucarida</taxon>
        <taxon>Decapoda</taxon>
        <taxon>Pleocyemata</taxon>
        <taxon>Brachyura</taxon>
        <taxon>Eubrachyura</taxon>
        <taxon>Portunoidea</taxon>
        <taxon>Portunidae</taxon>
        <taxon>Portuninae</taxon>
        <taxon>Portunus</taxon>
    </lineage>
</organism>
<protein>
    <submittedName>
        <fullName evidence="2">Uncharacterized protein</fullName>
    </submittedName>
</protein>
<evidence type="ECO:0000256" key="1">
    <source>
        <dbReference type="SAM" id="MobiDB-lite"/>
    </source>
</evidence>
<dbReference type="Proteomes" id="UP000324222">
    <property type="component" value="Unassembled WGS sequence"/>
</dbReference>
<feature type="compositionally biased region" description="Gly residues" evidence="1">
    <location>
        <begin position="50"/>
        <end position="62"/>
    </location>
</feature>
<comment type="caution">
    <text evidence="2">The sequence shown here is derived from an EMBL/GenBank/DDBJ whole genome shotgun (WGS) entry which is preliminary data.</text>
</comment>
<evidence type="ECO:0000313" key="3">
    <source>
        <dbReference type="Proteomes" id="UP000324222"/>
    </source>
</evidence>
<feature type="region of interest" description="Disordered" evidence="1">
    <location>
        <begin position="33"/>
        <end position="68"/>
    </location>
</feature>
<sequence>MSVDTSGGAGVLFSLSIRLDTRLDSLSKATLSLSSNTADSNVAPAELGPGSDGGEAQGGGGVESSTEHRFLFFPSEDDEREGDGGRDCSVHDITLLNKRDRDKTVVIHHMASP</sequence>
<evidence type="ECO:0000313" key="2">
    <source>
        <dbReference type="EMBL" id="MPC69373.1"/>
    </source>
</evidence>
<proteinExistence type="predicted"/>
<name>A0A5B7HGS2_PORTR</name>
<keyword evidence="3" id="KW-1185">Reference proteome</keyword>
<dbReference type="EMBL" id="VSRR010029305">
    <property type="protein sequence ID" value="MPC69373.1"/>
    <property type="molecule type" value="Genomic_DNA"/>
</dbReference>
<dbReference type="AlphaFoldDB" id="A0A5B7HGS2"/>
<accession>A0A5B7HGS2</accession>